<proteinExistence type="predicted"/>
<comment type="caution">
    <text evidence="2">The sequence shown here is derived from an EMBL/GenBank/DDBJ whole genome shotgun (WGS) entry which is preliminary data.</text>
</comment>
<evidence type="ECO:0000313" key="2">
    <source>
        <dbReference type="EMBL" id="KAF2085241.1"/>
    </source>
</evidence>
<gene>
    <name evidence="2" type="ORF">K490DRAFT_67890</name>
</gene>
<dbReference type="EMBL" id="ML978732">
    <property type="protein sequence ID" value="KAF2085241.1"/>
    <property type="molecule type" value="Genomic_DNA"/>
</dbReference>
<sequence>MRFVGLRLYDSGSAPGAAENESNGPSKVRWVSEYETFEGIKAFAYNVFDHNAANHSVHFHIQGLGQQSCLEGGDVDEETWNAKILLPPIGVKDVCILEAHFRERYNAPAAAVQGTFQSPQHPEQHLRPPPVHLQQLEPRGNVRQMSYNPQEQYQHRRASNLDLPESEPATPRNSQPSQIAAAPDHHQHSALGALPARQIEKAASIDPDSPLADRGPSTTGKNLKRSAASTHPHSNSPKRVRKSAPKHLEAPAGWEQSRSAKLWKYALQIDEFGGDARTVPRARPVKFTRRSTQDKSSETSMGK</sequence>
<protein>
    <submittedName>
        <fullName evidence="2">Uncharacterized protein</fullName>
    </submittedName>
</protein>
<evidence type="ECO:0000313" key="3">
    <source>
        <dbReference type="Proteomes" id="UP000799776"/>
    </source>
</evidence>
<organism evidence="2 3">
    <name type="scientific">Saccharata proteae CBS 121410</name>
    <dbReference type="NCBI Taxonomy" id="1314787"/>
    <lineage>
        <taxon>Eukaryota</taxon>
        <taxon>Fungi</taxon>
        <taxon>Dikarya</taxon>
        <taxon>Ascomycota</taxon>
        <taxon>Pezizomycotina</taxon>
        <taxon>Dothideomycetes</taxon>
        <taxon>Dothideomycetes incertae sedis</taxon>
        <taxon>Botryosphaeriales</taxon>
        <taxon>Saccharataceae</taxon>
        <taxon>Saccharata</taxon>
    </lineage>
</organism>
<dbReference type="AlphaFoldDB" id="A0A9P4HRS2"/>
<evidence type="ECO:0000256" key="1">
    <source>
        <dbReference type="SAM" id="MobiDB-lite"/>
    </source>
</evidence>
<reference evidence="2" key="1">
    <citation type="journal article" date="2020" name="Stud. Mycol.">
        <title>101 Dothideomycetes genomes: a test case for predicting lifestyles and emergence of pathogens.</title>
        <authorList>
            <person name="Haridas S."/>
            <person name="Albert R."/>
            <person name="Binder M."/>
            <person name="Bloem J."/>
            <person name="Labutti K."/>
            <person name="Salamov A."/>
            <person name="Andreopoulos B."/>
            <person name="Baker S."/>
            <person name="Barry K."/>
            <person name="Bills G."/>
            <person name="Bluhm B."/>
            <person name="Cannon C."/>
            <person name="Castanera R."/>
            <person name="Culley D."/>
            <person name="Daum C."/>
            <person name="Ezra D."/>
            <person name="Gonzalez J."/>
            <person name="Henrissat B."/>
            <person name="Kuo A."/>
            <person name="Liang C."/>
            <person name="Lipzen A."/>
            <person name="Lutzoni F."/>
            <person name="Magnuson J."/>
            <person name="Mondo S."/>
            <person name="Nolan M."/>
            <person name="Ohm R."/>
            <person name="Pangilinan J."/>
            <person name="Park H.-J."/>
            <person name="Ramirez L."/>
            <person name="Alfaro M."/>
            <person name="Sun H."/>
            <person name="Tritt A."/>
            <person name="Yoshinaga Y."/>
            <person name="Zwiers L.-H."/>
            <person name="Turgeon B."/>
            <person name="Goodwin S."/>
            <person name="Spatafora J."/>
            <person name="Crous P."/>
            <person name="Grigoriev I."/>
        </authorList>
    </citation>
    <scope>NUCLEOTIDE SEQUENCE</scope>
    <source>
        <strain evidence="2">CBS 121410</strain>
    </source>
</reference>
<accession>A0A9P4HRS2</accession>
<name>A0A9P4HRS2_9PEZI</name>
<feature type="region of interest" description="Disordered" evidence="1">
    <location>
        <begin position="162"/>
        <end position="188"/>
    </location>
</feature>
<keyword evidence="3" id="KW-1185">Reference proteome</keyword>
<feature type="region of interest" description="Disordered" evidence="1">
    <location>
        <begin position="204"/>
        <end position="257"/>
    </location>
</feature>
<feature type="compositionally biased region" description="Polar residues" evidence="1">
    <location>
        <begin position="216"/>
        <end position="235"/>
    </location>
</feature>
<feature type="compositionally biased region" description="Basic residues" evidence="1">
    <location>
        <begin position="236"/>
        <end position="245"/>
    </location>
</feature>
<dbReference type="Proteomes" id="UP000799776">
    <property type="component" value="Unassembled WGS sequence"/>
</dbReference>
<feature type="region of interest" description="Disordered" evidence="1">
    <location>
        <begin position="273"/>
        <end position="303"/>
    </location>
</feature>